<feature type="non-terminal residue" evidence="1">
    <location>
        <position position="271"/>
    </location>
</feature>
<reference evidence="1" key="1">
    <citation type="journal article" date="2014" name="Front. Microbiol.">
        <title>High frequency of phylogenetically diverse reductive dehalogenase-homologous genes in deep subseafloor sedimentary metagenomes.</title>
        <authorList>
            <person name="Kawai M."/>
            <person name="Futagami T."/>
            <person name="Toyoda A."/>
            <person name="Takaki Y."/>
            <person name="Nishi S."/>
            <person name="Hori S."/>
            <person name="Arai W."/>
            <person name="Tsubouchi T."/>
            <person name="Morono Y."/>
            <person name="Uchiyama I."/>
            <person name="Ito T."/>
            <person name="Fujiyama A."/>
            <person name="Inagaki F."/>
            <person name="Takami H."/>
        </authorList>
    </citation>
    <scope>NUCLEOTIDE SEQUENCE</scope>
    <source>
        <strain evidence="1">Expedition CK06-06</strain>
    </source>
</reference>
<proteinExistence type="predicted"/>
<sequence>EKLPLVFGIDGSMQPIQSEAPPYKRLSFVKTALLRMDQFAISKIDKDTPHPLALRDILADSALYHATVFPLRHVSIPGVNIYHGIRQIIYESIKDQSLNGELMETLKWIVYEKWNGKEKNLPLFECPYCEETVATLPYNAEIGKCPKCHGKLFLTDMLGFHQDMAPDSAPDIVSTAYMNINEVLLLFTGIRYYWEKNKKFLSNCLFVKDGPLAIRAQYSKIVNPLRRFLEYSNKKGFPIHIIGQEKTGRFCEHLEHISKNAPIGHIFIPNN</sequence>
<gene>
    <name evidence="1" type="ORF">S12H4_34994</name>
</gene>
<organism evidence="1">
    <name type="scientific">marine sediment metagenome</name>
    <dbReference type="NCBI Taxonomy" id="412755"/>
    <lineage>
        <taxon>unclassified sequences</taxon>
        <taxon>metagenomes</taxon>
        <taxon>ecological metagenomes</taxon>
    </lineage>
</organism>
<comment type="caution">
    <text evidence="1">The sequence shown here is derived from an EMBL/GenBank/DDBJ whole genome shotgun (WGS) entry which is preliminary data.</text>
</comment>
<dbReference type="AlphaFoldDB" id="X1SQQ1"/>
<dbReference type="EMBL" id="BARW01020748">
    <property type="protein sequence ID" value="GAI95268.1"/>
    <property type="molecule type" value="Genomic_DNA"/>
</dbReference>
<accession>X1SQQ1</accession>
<protein>
    <recommendedName>
        <fullName evidence="2">NurA domain-containing protein</fullName>
    </recommendedName>
</protein>
<name>X1SQQ1_9ZZZZ</name>
<evidence type="ECO:0000313" key="1">
    <source>
        <dbReference type="EMBL" id="GAI95268.1"/>
    </source>
</evidence>
<evidence type="ECO:0008006" key="2">
    <source>
        <dbReference type="Google" id="ProtNLM"/>
    </source>
</evidence>
<feature type="non-terminal residue" evidence="1">
    <location>
        <position position="1"/>
    </location>
</feature>